<reference evidence="1 2" key="1">
    <citation type="journal article" date="2023" name="J. Phycol.">
        <title>Chrysosporum ovalisporum is synonymous with the true-branching cyanobacterium Umezakia natans (Nostocales/Aphanizomenonaceae).</title>
        <authorList>
            <person name="McGregor G.B."/>
            <person name="Sendall B.C."/>
            <person name="Niiyama Y."/>
            <person name="Tuji A."/>
            <person name="Willis A."/>
        </authorList>
    </citation>
    <scope>NUCLEOTIDE SEQUENCE [LARGE SCALE GENOMIC DNA]</scope>
    <source>
        <strain evidence="1 2">FSS-62</strain>
    </source>
</reference>
<dbReference type="GeneID" id="83683477"/>
<dbReference type="RefSeq" id="WP_280650930.1">
    <property type="nucleotide sequence ID" value="NZ_JANQDL010000062.1"/>
</dbReference>
<dbReference type="EMBL" id="JANQDL010000062">
    <property type="protein sequence ID" value="MDH6063862.1"/>
    <property type="molecule type" value="Genomic_DNA"/>
</dbReference>
<dbReference type="AlphaFoldDB" id="A0AA43GYA6"/>
<protein>
    <submittedName>
        <fullName evidence="1">Uncharacterized protein</fullName>
    </submittedName>
</protein>
<gene>
    <name evidence="1" type="ORF">NWP23_08810</name>
</gene>
<comment type="caution">
    <text evidence="1">The sequence shown here is derived from an EMBL/GenBank/DDBJ whole genome shotgun (WGS) entry which is preliminary data.</text>
</comment>
<name>A0AA43GYA6_9CYAN</name>
<organism evidence="1 2">
    <name type="scientific">Umezakia ovalisporum FSS-62</name>
    <dbReference type="NCBI Taxonomy" id="2971776"/>
    <lineage>
        <taxon>Bacteria</taxon>
        <taxon>Bacillati</taxon>
        <taxon>Cyanobacteriota</taxon>
        <taxon>Cyanophyceae</taxon>
        <taxon>Nostocales</taxon>
        <taxon>Nodulariaceae</taxon>
        <taxon>Umezakia</taxon>
    </lineage>
</organism>
<evidence type="ECO:0000313" key="2">
    <source>
        <dbReference type="Proteomes" id="UP001159370"/>
    </source>
</evidence>
<sequence>MIIAALSAGAVAASKDTAEKAVRDTYEGLKTLIKKRFADQGKEDDSNIIDKYEKKLESPAFKELLKEELTNLSAQQDDKIIELAKKLLNQGEAEEPTASKYNTVFQGEVKGAQIGDDNTQNNTFT</sequence>
<dbReference type="Proteomes" id="UP001159370">
    <property type="component" value="Unassembled WGS sequence"/>
</dbReference>
<evidence type="ECO:0000313" key="1">
    <source>
        <dbReference type="EMBL" id="MDH6063862.1"/>
    </source>
</evidence>
<proteinExistence type="predicted"/>
<accession>A0AA43GYA6</accession>